<reference evidence="1 2" key="1">
    <citation type="journal article" date="2022" name="Res Sq">
        <title>Evolution of multicellular longitudinally dividing oral cavity symbionts (Neisseriaceae).</title>
        <authorList>
            <person name="Nyongesa S."/>
            <person name="Weber P."/>
            <person name="Bernet E."/>
            <person name="Pullido F."/>
            <person name="Nieckarz M."/>
            <person name="Delaby M."/>
            <person name="Nieves C."/>
            <person name="Viehboeck T."/>
            <person name="Krause N."/>
            <person name="Rivera-Millot A."/>
            <person name="Nakamura A."/>
            <person name="Vischer N."/>
            <person name="VanNieuwenhze M."/>
            <person name="Brun Y."/>
            <person name="Cava F."/>
            <person name="Bulgheresi S."/>
            <person name="Veyrier F."/>
        </authorList>
    </citation>
    <scope>NUCLEOTIDE SEQUENCE [LARGE SCALE GENOMIC DNA]</scope>
    <source>
        <strain evidence="1 2">SN4</strain>
    </source>
</reference>
<sequence length="99" mass="11390">MKSWFNPSPTQNRARAWRFAKSLRDAQAYPWRAEEVALAEQFIAESLDAAAYRAAVYALTDWHNIKDRADFGGYSKAERDYRADIIATMEITIAQSEKK</sequence>
<proteinExistence type="predicted"/>
<dbReference type="Proteomes" id="UP000832011">
    <property type="component" value="Chromosome"/>
</dbReference>
<dbReference type="EMBL" id="CP091511">
    <property type="protein sequence ID" value="UOO90356.1"/>
    <property type="molecule type" value="Genomic_DNA"/>
</dbReference>
<dbReference type="RefSeq" id="WP_058355764.1">
    <property type="nucleotide sequence ID" value="NZ_CABKVG010000008.1"/>
</dbReference>
<protein>
    <submittedName>
        <fullName evidence="1">Uncharacterized protein</fullName>
    </submittedName>
</protein>
<evidence type="ECO:0000313" key="1">
    <source>
        <dbReference type="EMBL" id="UOO90356.1"/>
    </source>
</evidence>
<organism evidence="1 2">
    <name type="scientific">Vitreoscilla massiliensis</name>
    <dbReference type="NCBI Taxonomy" id="1689272"/>
    <lineage>
        <taxon>Bacteria</taxon>
        <taxon>Pseudomonadati</taxon>
        <taxon>Pseudomonadota</taxon>
        <taxon>Betaproteobacteria</taxon>
        <taxon>Neisseriales</taxon>
        <taxon>Neisseriaceae</taxon>
        <taxon>Vitreoscilla</taxon>
    </lineage>
</organism>
<name>A0ABY4E3J6_9NEIS</name>
<evidence type="ECO:0000313" key="2">
    <source>
        <dbReference type="Proteomes" id="UP000832011"/>
    </source>
</evidence>
<gene>
    <name evidence="1" type="ORF">LVJ82_05075</name>
</gene>
<keyword evidence="2" id="KW-1185">Reference proteome</keyword>
<accession>A0ABY4E3J6</accession>